<keyword evidence="3" id="KW-1185">Reference proteome</keyword>
<dbReference type="Gramene" id="GBG87883">
    <property type="protein sequence ID" value="GBG87883"/>
    <property type="gene ID" value="CBR_g46183"/>
</dbReference>
<feature type="compositionally biased region" description="Basic and acidic residues" evidence="1">
    <location>
        <begin position="624"/>
        <end position="639"/>
    </location>
</feature>
<feature type="compositionally biased region" description="Basic and acidic residues" evidence="1">
    <location>
        <begin position="52"/>
        <end position="67"/>
    </location>
</feature>
<proteinExistence type="predicted"/>
<protein>
    <submittedName>
        <fullName evidence="2">Uncharacterized protein</fullName>
    </submittedName>
</protein>
<feature type="region of interest" description="Disordered" evidence="1">
    <location>
        <begin position="49"/>
        <end position="77"/>
    </location>
</feature>
<evidence type="ECO:0000256" key="1">
    <source>
        <dbReference type="SAM" id="MobiDB-lite"/>
    </source>
</evidence>
<organism evidence="2 3">
    <name type="scientific">Chara braunii</name>
    <name type="common">Braun's stonewort</name>
    <dbReference type="NCBI Taxonomy" id="69332"/>
    <lineage>
        <taxon>Eukaryota</taxon>
        <taxon>Viridiplantae</taxon>
        <taxon>Streptophyta</taxon>
        <taxon>Charophyceae</taxon>
        <taxon>Charales</taxon>
        <taxon>Characeae</taxon>
        <taxon>Chara</taxon>
    </lineage>
</organism>
<accession>A0A388M075</accession>
<evidence type="ECO:0000313" key="2">
    <source>
        <dbReference type="EMBL" id="GBG87883.1"/>
    </source>
</evidence>
<sequence>MESPRREAEKATNPPTIDSGASRPAVSHIIARGCEGLWSLRERVLGWFDPEGTAKPEEGTRTGKEEQGFGTPDGTGGTEGGLKKMVSYLTQVLNKNQGYLADAKKKLTFDGANITKFLIDYENLAALLRWSEEEKMEHLGQHVSLNLGRDIMAIVATSGSWKEARDVMMQKYLAAEKIATETRLAAVQRKNFATYNDFLREFNLVALRIPGVTGPITSKYFLKQFTEFDKDKILSAYQQTTKFMNIQDVDFSTVTDIAEKMVVTDSLTLLKEGEVIDLTGKTDDKKKRRQEDDALGVMVVEKETEVELGANLPIPKEAREEEIGITLEVPDILHLIKAIRYHKFDYKIERIDGLKNRADGLSRVCFTPEGVEDVEPTDAFLDYEGGTLAVENEMIEPACTSGELLIKTLEKGSPAVVAVLREGAVTRTGHKEELMAMVVQGGREVVMSLVESWEQKRQYLVNQVRNGQEDRQDQKEFFLIRSYDDIFKEIDLLLVGNKKVQEVILKAREEVDKYVLRNEHLFRKEEGLMPRRKAQDKMELNNENDVNRANVAFEDEWQTTERSRDRQRPVLFIGLRPRRTLGRRKRKILASKPSPLKEGEKLQPLSEEEREEQGVTVSKALGCLERDQAGRNRAAEEKGRRGKGATGPLV</sequence>
<feature type="region of interest" description="Disordered" evidence="1">
    <location>
        <begin position="584"/>
        <end position="650"/>
    </location>
</feature>
<comment type="caution">
    <text evidence="2">The sequence shown here is derived from an EMBL/GenBank/DDBJ whole genome shotgun (WGS) entry which is preliminary data.</text>
</comment>
<dbReference type="EMBL" id="BFEA01000637">
    <property type="protein sequence ID" value="GBG87883.1"/>
    <property type="molecule type" value="Genomic_DNA"/>
</dbReference>
<evidence type="ECO:0000313" key="3">
    <source>
        <dbReference type="Proteomes" id="UP000265515"/>
    </source>
</evidence>
<dbReference type="Proteomes" id="UP000265515">
    <property type="component" value="Unassembled WGS sequence"/>
</dbReference>
<feature type="region of interest" description="Disordered" evidence="1">
    <location>
        <begin position="1"/>
        <end position="24"/>
    </location>
</feature>
<feature type="compositionally biased region" description="Basic and acidic residues" evidence="1">
    <location>
        <begin position="1"/>
        <end position="10"/>
    </location>
</feature>
<dbReference type="AlphaFoldDB" id="A0A388M075"/>
<reference evidence="2 3" key="1">
    <citation type="journal article" date="2018" name="Cell">
        <title>The Chara Genome: Secondary Complexity and Implications for Plant Terrestrialization.</title>
        <authorList>
            <person name="Nishiyama T."/>
            <person name="Sakayama H."/>
            <person name="Vries J.D."/>
            <person name="Buschmann H."/>
            <person name="Saint-Marcoux D."/>
            <person name="Ullrich K.K."/>
            <person name="Haas F.B."/>
            <person name="Vanderstraeten L."/>
            <person name="Becker D."/>
            <person name="Lang D."/>
            <person name="Vosolsobe S."/>
            <person name="Rombauts S."/>
            <person name="Wilhelmsson P.K.I."/>
            <person name="Janitza P."/>
            <person name="Kern R."/>
            <person name="Heyl A."/>
            <person name="Rumpler F."/>
            <person name="Villalobos L.I.A.C."/>
            <person name="Clay J.M."/>
            <person name="Skokan R."/>
            <person name="Toyoda A."/>
            <person name="Suzuki Y."/>
            <person name="Kagoshima H."/>
            <person name="Schijlen E."/>
            <person name="Tajeshwar N."/>
            <person name="Catarino B."/>
            <person name="Hetherington A.J."/>
            <person name="Saltykova A."/>
            <person name="Bonnot C."/>
            <person name="Breuninger H."/>
            <person name="Symeonidi A."/>
            <person name="Radhakrishnan G.V."/>
            <person name="Van Nieuwerburgh F."/>
            <person name="Deforce D."/>
            <person name="Chang C."/>
            <person name="Karol K.G."/>
            <person name="Hedrich R."/>
            <person name="Ulvskov P."/>
            <person name="Glockner G."/>
            <person name="Delwiche C.F."/>
            <person name="Petrasek J."/>
            <person name="Van de Peer Y."/>
            <person name="Friml J."/>
            <person name="Beilby M."/>
            <person name="Dolan L."/>
            <person name="Kohara Y."/>
            <person name="Sugano S."/>
            <person name="Fujiyama A."/>
            <person name="Delaux P.-M."/>
            <person name="Quint M."/>
            <person name="TheiBen G."/>
            <person name="Hagemann M."/>
            <person name="Harholt J."/>
            <person name="Dunand C."/>
            <person name="Zachgo S."/>
            <person name="Langdale J."/>
            <person name="Maumus F."/>
            <person name="Straeten D.V.D."/>
            <person name="Gould S.B."/>
            <person name="Rensing S.A."/>
        </authorList>
    </citation>
    <scope>NUCLEOTIDE SEQUENCE [LARGE SCALE GENOMIC DNA]</scope>
    <source>
        <strain evidence="2 3">S276</strain>
    </source>
</reference>
<gene>
    <name evidence="2" type="ORF">CBR_g46183</name>
</gene>
<name>A0A388M075_CHABU</name>